<accession>A0AB39QW71</accession>
<name>A0AB39QW71_9ACTN</name>
<organism evidence="1">
    <name type="scientific">Streptomyces sp. R39</name>
    <dbReference type="NCBI Taxonomy" id="3238631"/>
    <lineage>
        <taxon>Bacteria</taxon>
        <taxon>Bacillati</taxon>
        <taxon>Actinomycetota</taxon>
        <taxon>Actinomycetes</taxon>
        <taxon>Kitasatosporales</taxon>
        <taxon>Streptomycetaceae</taxon>
        <taxon>Streptomyces</taxon>
    </lineage>
</organism>
<sequence length="363" mass="39161">MSSEIERVVGDLVTRMGEGSVEGFRTALAAVGRAARAGGPETLTASVEAVAPLLPHLEGVFAKTAVLAGACVEWGGSPMALAPVLPRRAAEALRLWAQVPTVWQTAMSGRPLPEPEHIAPGELVRIFADYGGRHGIPGTRMRRTALSWFDLDDWLKAMITVLAHGDFRAAVPPEDLQQVRIAAAEVADRSQRARWVHDLASVLDDEPLIVLDSATRRGFALTMSGVGDNFQLHTLLADRLIGDPSHGLLPGERPDPAWVHAATCGAPAVGPVNAVVRRFRLFDAQGGYISPEGIPADIPAIEGAHVIVLHPPRGRFSWANGRVYEHMEPTLALDRLLGDQEAARWFARIQPAREHDLMAAKPE</sequence>
<dbReference type="EMBL" id="CP163441">
    <property type="protein sequence ID" value="XDQ46477.1"/>
    <property type="molecule type" value="Genomic_DNA"/>
</dbReference>
<gene>
    <name evidence="1" type="ORF">AB5J52_31800</name>
</gene>
<dbReference type="AlphaFoldDB" id="A0AB39QW71"/>
<reference evidence="1" key="1">
    <citation type="submission" date="2024-07" db="EMBL/GenBank/DDBJ databases">
        <authorList>
            <person name="Yu S.T."/>
        </authorList>
    </citation>
    <scope>NUCLEOTIDE SEQUENCE</scope>
    <source>
        <strain evidence="1">R39</strain>
    </source>
</reference>
<dbReference type="RefSeq" id="WP_369225462.1">
    <property type="nucleotide sequence ID" value="NZ_CP163441.1"/>
</dbReference>
<evidence type="ECO:0000313" key="1">
    <source>
        <dbReference type="EMBL" id="XDQ46477.1"/>
    </source>
</evidence>
<protein>
    <submittedName>
        <fullName evidence="1">Uncharacterized protein</fullName>
    </submittedName>
</protein>
<proteinExistence type="predicted"/>